<keyword evidence="13 19" id="KW-0472">Membrane</keyword>
<keyword evidence="8 19" id="KW-0169">Cobalamin biosynthesis</keyword>
<evidence type="ECO:0000256" key="17">
    <source>
        <dbReference type="ARBA" id="ARBA00048623"/>
    </source>
</evidence>
<evidence type="ECO:0000256" key="6">
    <source>
        <dbReference type="ARBA" id="ARBA00015850"/>
    </source>
</evidence>
<dbReference type="GO" id="GO:0009236">
    <property type="term" value="P:cobalamin biosynthetic process"/>
    <property type="evidence" value="ECO:0007669"/>
    <property type="project" value="UniProtKB-UniRule"/>
</dbReference>
<evidence type="ECO:0000256" key="16">
    <source>
        <dbReference type="ARBA" id="ARBA00032853"/>
    </source>
</evidence>
<comment type="catalytic activity">
    <reaction evidence="18 19">
        <text>alpha-ribazole 5'-phosphate + adenosylcob(III)inamide-GDP = adenosylcob(III)alamin 5'-phosphate + GMP + H(+)</text>
        <dbReference type="Rhea" id="RHEA:23560"/>
        <dbReference type="ChEBI" id="CHEBI:15378"/>
        <dbReference type="ChEBI" id="CHEBI:57918"/>
        <dbReference type="ChEBI" id="CHEBI:58115"/>
        <dbReference type="ChEBI" id="CHEBI:60487"/>
        <dbReference type="ChEBI" id="CHEBI:60493"/>
        <dbReference type="EC" id="2.7.8.26"/>
    </reaction>
</comment>
<evidence type="ECO:0000256" key="4">
    <source>
        <dbReference type="ARBA" id="ARBA00010561"/>
    </source>
</evidence>
<comment type="cofactor">
    <cofactor evidence="1 19">
        <name>Mg(2+)</name>
        <dbReference type="ChEBI" id="CHEBI:18420"/>
    </cofactor>
</comment>
<keyword evidence="21" id="KW-1185">Reference proteome</keyword>
<evidence type="ECO:0000256" key="9">
    <source>
        <dbReference type="ARBA" id="ARBA00022679"/>
    </source>
</evidence>
<evidence type="ECO:0000256" key="1">
    <source>
        <dbReference type="ARBA" id="ARBA00001946"/>
    </source>
</evidence>
<dbReference type="PANTHER" id="PTHR34148">
    <property type="entry name" value="ADENOSYLCOBINAMIDE-GDP RIBAZOLETRANSFERASE"/>
    <property type="match status" value="1"/>
</dbReference>
<evidence type="ECO:0000256" key="19">
    <source>
        <dbReference type="HAMAP-Rule" id="MF_00719"/>
    </source>
</evidence>
<dbReference type="PANTHER" id="PTHR34148:SF1">
    <property type="entry name" value="ADENOSYLCOBINAMIDE-GDP RIBAZOLETRANSFERASE"/>
    <property type="match status" value="1"/>
</dbReference>
<organism evidence="20 21">
    <name type="scientific">Aminithiophilus ramosus</name>
    <dbReference type="NCBI Taxonomy" id="3029084"/>
    <lineage>
        <taxon>Bacteria</taxon>
        <taxon>Thermotogati</taxon>
        <taxon>Synergistota</taxon>
        <taxon>Synergistia</taxon>
        <taxon>Synergistales</taxon>
        <taxon>Aminithiophilaceae</taxon>
        <taxon>Aminithiophilus</taxon>
    </lineage>
</organism>
<dbReference type="EC" id="2.7.8.26" evidence="5 19"/>
<dbReference type="Pfam" id="PF02654">
    <property type="entry name" value="CobS"/>
    <property type="match status" value="1"/>
</dbReference>
<dbReference type="KEGG" id="aram:KAR29_00320"/>
<reference evidence="21" key="1">
    <citation type="submission" date="2021-04" db="EMBL/GenBank/DDBJ databases">
        <title>A novel Synergistetes isolate from a pyrite-forming mixed culture.</title>
        <authorList>
            <person name="Bunk B."/>
            <person name="Sproer C."/>
            <person name="Spring S."/>
            <person name="Pester M."/>
        </authorList>
    </citation>
    <scope>NUCLEOTIDE SEQUENCE [LARGE SCALE GENOMIC DNA]</scope>
    <source>
        <strain evidence="21">J.5.4.2-T.3.5.2</strain>
    </source>
</reference>
<evidence type="ECO:0000256" key="15">
    <source>
        <dbReference type="ARBA" id="ARBA00032605"/>
    </source>
</evidence>
<evidence type="ECO:0000256" key="2">
    <source>
        <dbReference type="ARBA" id="ARBA00004651"/>
    </source>
</evidence>
<evidence type="ECO:0000256" key="12">
    <source>
        <dbReference type="ARBA" id="ARBA00022989"/>
    </source>
</evidence>
<comment type="function">
    <text evidence="14 19">Joins adenosylcobinamide-GDP and alpha-ribazole to generate adenosylcobalamin (Ado-cobalamin). Also synthesizes adenosylcobalamin 5'-phosphate from adenosylcobinamide-GDP and alpha-ribazole 5'-phosphate.</text>
</comment>
<dbReference type="Proteomes" id="UP000671879">
    <property type="component" value="Chromosome"/>
</dbReference>
<keyword evidence="12 19" id="KW-1133">Transmembrane helix</keyword>
<name>A0A9Q7A880_9BACT</name>
<keyword evidence="10 19" id="KW-0812">Transmembrane</keyword>
<proteinExistence type="inferred from homology"/>
<evidence type="ECO:0000256" key="8">
    <source>
        <dbReference type="ARBA" id="ARBA00022573"/>
    </source>
</evidence>
<evidence type="ECO:0000256" key="11">
    <source>
        <dbReference type="ARBA" id="ARBA00022842"/>
    </source>
</evidence>
<evidence type="ECO:0000256" key="7">
    <source>
        <dbReference type="ARBA" id="ARBA00022475"/>
    </source>
</evidence>
<dbReference type="EMBL" id="CP072943">
    <property type="protein sequence ID" value="QTX32431.1"/>
    <property type="molecule type" value="Genomic_DNA"/>
</dbReference>
<protein>
    <recommendedName>
        <fullName evidence="6 19">Adenosylcobinamide-GDP ribazoletransferase</fullName>
        <ecNumber evidence="5 19">2.7.8.26</ecNumber>
    </recommendedName>
    <alternativeName>
        <fullName evidence="16 19">Cobalamin synthase</fullName>
    </alternativeName>
    <alternativeName>
        <fullName evidence="15 19">Cobalamin-5'-phosphate synthase</fullName>
    </alternativeName>
</protein>
<accession>A0A9Q7A880</accession>
<dbReference type="NCBIfam" id="TIGR00317">
    <property type="entry name" value="cobS"/>
    <property type="match status" value="1"/>
</dbReference>
<evidence type="ECO:0000256" key="13">
    <source>
        <dbReference type="ARBA" id="ARBA00023136"/>
    </source>
</evidence>
<comment type="catalytic activity">
    <reaction evidence="17 19">
        <text>alpha-ribazole + adenosylcob(III)inamide-GDP = adenosylcob(III)alamin + GMP + H(+)</text>
        <dbReference type="Rhea" id="RHEA:16049"/>
        <dbReference type="ChEBI" id="CHEBI:10329"/>
        <dbReference type="ChEBI" id="CHEBI:15378"/>
        <dbReference type="ChEBI" id="CHEBI:18408"/>
        <dbReference type="ChEBI" id="CHEBI:58115"/>
        <dbReference type="ChEBI" id="CHEBI:60487"/>
        <dbReference type="EC" id="2.7.8.26"/>
    </reaction>
</comment>
<comment type="subcellular location">
    <subcellularLocation>
        <location evidence="2 19">Cell membrane</location>
        <topology evidence="2 19">Multi-pass membrane protein</topology>
    </subcellularLocation>
</comment>
<keyword evidence="7 19" id="KW-1003">Cell membrane</keyword>
<evidence type="ECO:0000313" key="21">
    <source>
        <dbReference type="Proteomes" id="UP000671879"/>
    </source>
</evidence>
<feature type="transmembrane region" description="Helical" evidence="19">
    <location>
        <begin position="145"/>
        <end position="164"/>
    </location>
</feature>
<keyword evidence="11 19" id="KW-0460">Magnesium</keyword>
<keyword evidence="9 19" id="KW-0808">Transferase</keyword>
<feature type="transmembrane region" description="Helical" evidence="19">
    <location>
        <begin position="42"/>
        <end position="61"/>
    </location>
</feature>
<dbReference type="AlphaFoldDB" id="A0A9Q7A880"/>
<sequence length="252" mass="25916">MAAERTRPDKSLFLLLGFLTALPVPRRLWPREPLSLADALPLAPFVGALLGALSAALHLLARPLVGGSGAAWIALAGYILCGWSLHLDGFSDLADGLGSHKKGEAMRAVMKDSRLGGFGAVALVVALGLWTSLVASMEALEAARALFMAALAGRFGLCLAARLGTYPWESGLGREIVLSFSTRHLLLALTAAGLFLPLAPQLWLASLLAASLVASGLVAVAEKRLGGTNGDVLGACEVAGEVAALLSCAALT</sequence>
<gene>
    <name evidence="19 20" type="primary">cobS</name>
    <name evidence="20" type="ORF">KAR29_00320</name>
</gene>
<evidence type="ECO:0000256" key="10">
    <source>
        <dbReference type="ARBA" id="ARBA00022692"/>
    </source>
</evidence>
<evidence type="ECO:0000256" key="14">
    <source>
        <dbReference type="ARBA" id="ARBA00025228"/>
    </source>
</evidence>
<feature type="transmembrane region" description="Helical" evidence="19">
    <location>
        <begin position="115"/>
        <end position="133"/>
    </location>
</feature>
<dbReference type="InterPro" id="IPR003805">
    <property type="entry name" value="CobS"/>
</dbReference>
<evidence type="ECO:0000256" key="5">
    <source>
        <dbReference type="ARBA" id="ARBA00013200"/>
    </source>
</evidence>
<evidence type="ECO:0000256" key="18">
    <source>
        <dbReference type="ARBA" id="ARBA00049504"/>
    </source>
</evidence>
<evidence type="ECO:0000256" key="3">
    <source>
        <dbReference type="ARBA" id="ARBA00004663"/>
    </source>
</evidence>
<comment type="pathway">
    <text evidence="3 19">Cofactor biosynthesis; adenosylcobalamin biosynthesis; adenosylcobalamin from cob(II)yrinate a,c-diamide: step 7/7.</text>
</comment>
<comment type="similarity">
    <text evidence="4 19">Belongs to the CobS family.</text>
</comment>
<dbReference type="GO" id="GO:0005886">
    <property type="term" value="C:plasma membrane"/>
    <property type="evidence" value="ECO:0007669"/>
    <property type="project" value="UniProtKB-SubCell"/>
</dbReference>
<dbReference type="HAMAP" id="MF_00719">
    <property type="entry name" value="CobS"/>
    <property type="match status" value="1"/>
</dbReference>
<evidence type="ECO:0000313" key="20">
    <source>
        <dbReference type="EMBL" id="QTX32431.1"/>
    </source>
</evidence>
<dbReference type="RefSeq" id="WP_274373666.1">
    <property type="nucleotide sequence ID" value="NZ_CP072943.1"/>
</dbReference>
<feature type="transmembrane region" description="Helical" evidence="19">
    <location>
        <begin position="202"/>
        <end position="221"/>
    </location>
</feature>
<dbReference type="GO" id="GO:0008818">
    <property type="term" value="F:cobalamin 5'-phosphate synthase activity"/>
    <property type="evidence" value="ECO:0007669"/>
    <property type="project" value="UniProtKB-UniRule"/>
</dbReference>
<dbReference type="GO" id="GO:0051073">
    <property type="term" value="F:adenosylcobinamide-GDP ribazoletransferase activity"/>
    <property type="evidence" value="ECO:0007669"/>
    <property type="project" value="UniProtKB-UniRule"/>
</dbReference>